<comment type="caution">
    <text evidence="2">The sequence shown here is derived from an EMBL/GenBank/DDBJ whole genome shotgun (WGS) entry which is preliminary data.</text>
</comment>
<organism evidence="2 3">
    <name type="scientific">Dreissena polymorpha</name>
    <name type="common">Zebra mussel</name>
    <name type="synonym">Mytilus polymorpha</name>
    <dbReference type="NCBI Taxonomy" id="45954"/>
    <lineage>
        <taxon>Eukaryota</taxon>
        <taxon>Metazoa</taxon>
        <taxon>Spiralia</taxon>
        <taxon>Lophotrochozoa</taxon>
        <taxon>Mollusca</taxon>
        <taxon>Bivalvia</taxon>
        <taxon>Autobranchia</taxon>
        <taxon>Heteroconchia</taxon>
        <taxon>Euheterodonta</taxon>
        <taxon>Imparidentia</taxon>
        <taxon>Neoheterodontei</taxon>
        <taxon>Myida</taxon>
        <taxon>Dreissenoidea</taxon>
        <taxon>Dreissenidae</taxon>
        <taxon>Dreissena</taxon>
    </lineage>
</organism>
<proteinExistence type="predicted"/>
<name>A0A9D4HWY3_DREPO</name>
<keyword evidence="3" id="KW-1185">Reference proteome</keyword>
<gene>
    <name evidence="2" type="ORF">DPMN_042293</name>
</gene>
<dbReference type="Proteomes" id="UP000828390">
    <property type="component" value="Unassembled WGS sequence"/>
</dbReference>
<dbReference type="AlphaFoldDB" id="A0A9D4HWY3"/>
<reference evidence="2" key="2">
    <citation type="submission" date="2020-11" db="EMBL/GenBank/DDBJ databases">
        <authorList>
            <person name="McCartney M.A."/>
            <person name="Auch B."/>
            <person name="Kono T."/>
            <person name="Mallez S."/>
            <person name="Becker A."/>
            <person name="Gohl D.M."/>
            <person name="Silverstein K.A.T."/>
            <person name="Koren S."/>
            <person name="Bechman K.B."/>
            <person name="Herman A."/>
            <person name="Abrahante J.E."/>
            <person name="Garbe J."/>
        </authorList>
    </citation>
    <scope>NUCLEOTIDE SEQUENCE</scope>
    <source>
        <strain evidence="2">Duluth1</strain>
        <tissue evidence="2">Whole animal</tissue>
    </source>
</reference>
<feature type="region of interest" description="Disordered" evidence="1">
    <location>
        <begin position="45"/>
        <end position="64"/>
    </location>
</feature>
<reference evidence="2" key="1">
    <citation type="journal article" date="2019" name="bioRxiv">
        <title>The Genome of the Zebra Mussel, Dreissena polymorpha: A Resource for Invasive Species Research.</title>
        <authorList>
            <person name="McCartney M.A."/>
            <person name="Auch B."/>
            <person name="Kono T."/>
            <person name="Mallez S."/>
            <person name="Zhang Y."/>
            <person name="Obille A."/>
            <person name="Becker A."/>
            <person name="Abrahante J.E."/>
            <person name="Garbe J."/>
            <person name="Badalamenti J.P."/>
            <person name="Herman A."/>
            <person name="Mangelson H."/>
            <person name="Liachko I."/>
            <person name="Sullivan S."/>
            <person name="Sone E.D."/>
            <person name="Koren S."/>
            <person name="Silverstein K.A.T."/>
            <person name="Beckman K.B."/>
            <person name="Gohl D.M."/>
        </authorList>
    </citation>
    <scope>NUCLEOTIDE SEQUENCE</scope>
    <source>
        <strain evidence="2">Duluth1</strain>
        <tissue evidence="2">Whole animal</tissue>
    </source>
</reference>
<evidence type="ECO:0000256" key="1">
    <source>
        <dbReference type="SAM" id="MobiDB-lite"/>
    </source>
</evidence>
<sequence>MPLGPGAEQELAFLTTSLISFQVGSFMFNGQSGSLTCMILLHSPRGSSLSGSEWTSLKKVSTSA</sequence>
<dbReference type="EMBL" id="JAIWYP010000011">
    <property type="protein sequence ID" value="KAH3735758.1"/>
    <property type="molecule type" value="Genomic_DNA"/>
</dbReference>
<evidence type="ECO:0000313" key="2">
    <source>
        <dbReference type="EMBL" id="KAH3735758.1"/>
    </source>
</evidence>
<accession>A0A9D4HWY3</accession>
<evidence type="ECO:0000313" key="3">
    <source>
        <dbReference type="Proteomes" id="UP000828390"/>
    </source>
</evidence>
<protein>
    <submittedName>
        <fullName evidence="2">Uncharacterized protein</fullName>
    </submittedName>
</protein>